<dbReference type="AlphaFoldDB" id="A0A084GXF7"/>
<proteinExistence type="predicted"/>
<organism evidence="1 2">
    <name type="scientific">Metabacillus indicus</name>
    <name type="common">Bacillus indicus</name>
    <dbReference type="NCBI Taxonomy" id="246786"/>
    <lineage>
        <taxon>Bacteria</taxon>
        <taxon>Bacillati</taxon>
        <taxon>Bacillota</taxon>
        <taxon>Bacilli</taxon>
        <taxon>Bacillales</taxon>
        <taxon>Bacillaceae</taxon>
        <taxon>Metabacillus</taxon>
    </lineage>
</organism>
<accession>A0A084GXF7</accession>
<comment type="caution">
    <text evidence="1">The sequence shown here is derived from an EMBL/GenBank/DDBJ whole genome shotgun (WGS) entry which is preliminary data.</text>
</comment>
<gene>
    <name evidence="1" type="ORF">GS18_0213065</name>
</gene>
<sequence length="187" mass="21625">MGFFQRMFKKVEDVNRGEAGAAELESEMVLITEEDAYDFWIQMAQNILVNAVNATGSTVDRAFVILDFRTEPSFELFYQQNGSLLMWEQLEDMTIIEKIRTQLLPQAPDAANAINENFIAAGHVPIAYAELQFEWATKAWFSHIIWADGEHADISRDELLQNWFARMEKETENVPLDSDHKLSWYPE</sequence>
<dbReference type="RefSeq" id="WP_029566886.1">
    <property type="nucleotide sequence ID" value="NZ_JNVC02000005.1"/>
</dbReference>
<name>A0A084GXF7_METID</name>
<dbReference type="OrthoDB" id="2408536at2"/>
<evidence type="ECO:0000313" key="2">
    <source>
        <dbReference type="Proteomes" id="UP000028549"/>
    </source>
</evidence>
<reference evidence="1 2" key="1">
    <citation type="journal article" date="2005" name="Int. J. Syst. Evol. Microbiol.">
        <title>Bacillus cibi sp. nov., isolated from jeotgal, a traditional Korean fermented seafood.</title>
        <authorList>
            <person name="Yoon J.H."/>
            <person name="Lee C.H."/>
            <person name="Oh T.K."/>
        </authorList>
    </citation>
    <scope>NUCLEOTIDE SEQUENCE [LARGE SCALE GENOMIC DNA]</scope>
    <source>
        <strain evidence="1 2">DSM 16189</strain>
    </source>
</reference>
<evidence type="ECO:0000313" key="1">
    <source>
        <dbReference type="EMBL" id="KEZ52019.1"/>
    </source>
</evidence>
<dbReference type="EMBL" id="JNVC02000005">
    <property type="protein sequence ID" value="KEZ52019.1"/>
    <property type="molecule type" value="Genomic_DNA"/>
</dbReference>
<protein>
    <submittedName>
        <fullName evidence="1">Uncharacterized protein</fullName>
    </submittedName>
</protein>
<keyword evidence="2" id="KW-1185">Reference proteome</keyword>
<dbReference type="Proteomes" id="UP000028549">
    <property type="component" value="Unassembled WGS sequence"/>
</dbReference>